<evidence type="ECO:0000256" key="1">
    <source>
        <dbReference type="SAM" id="Coils"/>
    </source>
</evidence>
<name>A0A2I0QW22_9BACI</name>
<dbReference type="AlphaFoldDB" id="A0A2I0QW22"/>
<dbReference type="InterPro" id="IPR014243">
    <property type="entry name" value="RsfA-like"/>
</dbReference>
<keyword evidence="1" id="KW-0175">Coiled coil</keyword>
<dbReference type="SMART" id="SM00717">
    <property type="entry name" value="SANT"/>
    <property type="match status" value="1"/>
</dbReference>
<sequence>MATRQDAWTKDEDLLLAQIVLQYIREGKTQMSAFKEVGKRLSRTPQACGFRWNANLRKQYDQAIQLAKKQRKKVDQVSIPDTNIGNHKPYEESAHSFDQMIHHLQKLKDEMRRGPAPTEDCHSEQIDLLRSKVEEYEQFLDEIQLKIHQIKEKQL</sequence>
<protein>
    <submittedName>
        <fullName evidence="4">RsfA family transcriptional regulator</fullName>
    </submittedName>
</protein>
<accession>A0A2I0QW22</accession>
<dbReference type="EMBL" id="PJNH01000001">
    <property type="protein sequence ID" value="PKR78525.1"/>
    <property type="molecule type" value="Genomic_DNA"/>
</dbReference>
<comment type="caution">
    <text evidence="4">The sequence shown here is derived from an EMBL/GenBank/DDBJ whole genome shotgun (WGS) entry which is preliminary data.</text>
</comment>
<dbReference type="Gene3D" id="1.10.10.60">
    <property type="entry name" value="Homeodomain-like"/>
    <property type="match status" value="1"/>
</dbReference>
<evidence type="ECO:0000313" key="5">
    <source>
        <dbReference type="Proteomes" id="UP000243524"/>
    </source>
</evidence>
<dbReference type="CDD" id="cd00167">
    <property type="entry name" value="SANT"/>
    <property type="match status" value="1"/>
</dbReference>
<dbReference type="PANTHER" id="PTHR41302:SF2">
    <property type="entry name" value="PRESPORE SPECIFIC TRANSCRIPTIONAL ACTIVATOR RSFA"/>
    <property type="match status" value="1"/>
</dbReference>
<dbReference type="InterPro" id="IPR009057">
    <property type="entry name" value="Homeodomain-like_sf"/>
</dbReference>
<dbReference type="PANTHER" id="PTHR41302">
    <property type="entry name" value="PRESPORE-SPECIFIC TRANSCRIPTIONAL REGULATOR RSFA-RELATED"/>
    <property type="match status" value="1"/>
</dbReference>
<feature type="domain" description="HTH myb-type" evidence="3">
    <location>
        <begin position="1"/>
        <end position="60"/>
    </location>
</feature>
<evidence type="ECO:0000259" key="3">
    <source>
        <dbReference type="PROSITE" id="PS51294"/>
    </source>
</evidence>
<gene>
    <name evidence="4" type="ORF">CEY16_01855</name>
</gene>
<dbReference type="InterPro" id="IPR017930">
    <property type="entry name" value="Myb_dom"/>
</dbReference>
<feature type="coiled-coil region" evidence="1">
    <location>
        <begin position="126"/>
        <end position="153"/>
    </location>
</feature>
<dbReference type="OrthoDB" id="2845592at2"/>
<keyword evidence="5" id="KW-1185">Reference proteome</keyword>
<dbReference type="PROSITE" id="PS51294">
    <property type="entry name" value="HTH_MYB"/>
    <property type="match status" value="1"/>
</dbReference>
<dbReference type="RefSeq" id="WP_101330269.1">
    <property type="nucleotide sequence ID" value="NZ_PJNH01000001.1"/>
</dbReference>
<dbReference type="PROSITE" id="PS50090">
    <property type="entry name" value="MYB_LIKE"/>
    <property type="match status" value="1"/>
</dbReference>
<reference evidence="4 5" key="1">
    <citation type="submission" date="2017-06" db="EMBL/GenBank/DDBJ databases">
        <title>the draft geome sequence of Illustriluteabacillus marina B3227.</title>
        <authorList>
            <person name="He R.-H."/>
            <person name="Du Z.-J."/>
        </authorList>
    </citation>
    <scope>NUCLEOTIDE SEQUENCE [LARGE SCALE GENOMIC DNA]</scope>
    <source>
        <strain evidence="4 5">B3227</strain>
    </source>
</reference>
<feature type="domain" description="Myb-like" evidence="2">
    <location>
        <begin position="1"/>
        <end position="56"/>
    </location>
</feature>
<dbReference type="Pfam" id="PF13921">
    <property type="entry name" value="Myb_DNA-bind_6"/>
    <property type="match status" value="1"/>
</dbReference>
<dbReference type="SUPFAM" id="SSF46689">
    <property type="entry name" value="Homeodomain-like"/>
    <property type="match status" value="1"/>
</dbReference>
<dbReference type="NCBIfam" id="TIGR02894">
    <property type="entry name" value="DNA_bind_RsfA"/>
    <property type="match status" value="1"/>
</dbReference>
<evidence type="ECO:0000259" key="2">
    <source>
        <dbReference type="PROSITE" id="PS50090"/>
    </source>
</evidence>
<organism evidence="4 5">
    <name type="scientific">Halalkalibacillus sediminis</name>
    <dbReference type="NCBI Taxonomy" id="2018042"/>
    <lineage>
        <taxon>Bacteria</taxon>
        <taxon>Bacillati</taxon>
        <taxon>Bacillota</taxon>
        <taxon>Bacilli</taxon>
        <taxon>Bacillales</taxon>
        <taxon>Bacillaceae</taxon>
        <taxon>Halalkalibacillus</taxon>
    </lineage>
</organism>
<dbReference type="InterPro" id="IPR001005">
    <property type="entry name" value="SANT/Myb"/>
</dbReference>
<proteinExistence type="predicted"/>
<dbReference type="Proteomes" id="UP000243524">
    <property type="component" value="Unassembled WGS sequence"/>
</dbReference>
<evidence type="ECO:0000313" key="4">
    <source>
        <dbReference type="EMBL" id="PKR78525.1"/>
    </source>
</evidence>